<keyword evidence="2" id="KW-0547">Nucleotide-binding</keyword>
<comment type="function">
    <text evidence="4">Involved in beta-(1--&gt;2)glucan export. Transmembrane domains (TMD) form a pore in the inner membrane and the ATP-binding domain (NBD) is responsible for energy generation.</text>
</comment>
<dbReference type="InterPro" id="IPR027417">
    <property type="entry name" value="P-loop_NTPase"/>
</dbReference>
<dbReference type="SUPFAM" id="SSF52540">
    <property type="entry name" value="P-loop containing nucleoside triphosphate hydrolases"/>
    <property type="match status" value="1"/>
</dbReference>
<reference evidence="6 7" key="1">
    <citation type="journal article" date="2020" name="Arch. Microbiol.">
        <title>Bradyrhizobium uaiense sp. nov., a new highly efficient cowpea symbiont.</title>
        <authorList>
            <person name="Cabral Michel D."/>
            <person name="Azarias Guimaraes A."/>
            <person name="Martins da Costa E."/>
            <person name="Soares de Carvalho T."/>
            <person name="Balsanelli E."/>
            <person name="Willems A."/>
            <person name="Maltempi de Souza E."/>
            <person name="de Souza Moreira F.M."/>
        </authorList>
    </citation>
    <scope>NUCLEOTIDE SEQUENCE [LARGE SCALE GENOMIC DNA]</scope>
    <source>
        <strain evidence="6 7">UFLA 03-164</strain>
    </source>
</reference>
<keyword evidence="6" id="KW-0456">Lyase</keyword>
<evidence type="ECO:0000259" key="5">
    <source>
        <dbReference type="PROSITE" id="PS50893"/>
    </source>
</evidence>
<dbReference type="InterPro" id="IPR003439">
    <property type="entry name" value="ABC_transporter-like_ATP-bd"/>
</dbReference>
<dbReference type="GO" id="GO:0016829">
    <property type="term" value="F:lyase activity"/>
    <property type="evidence" value="ECO:0007669"/>
    <property type="project" value="UniProtKB-KW"/>
</dbReference>
<evidence type="ECO:0000256" key="4">
    <source>
        <dbReference type="ARBA" id="ARBA00024722"/>
    </source>
</evidence>
<protein>
    <submittedName>
        <fullName evidence="6">Phosphonate C-P lyase system protein PhnK</fullName>
    </submittedName>
</protein>
<dbReference type="PROSITE" id="PS50893">
    <property type="entry name" value="ABC_TRANSPORTER_2"/>
    <property type="match status" value="1"/>
</dbReference>
<dbReference type="InterPro" id="IPR012700">
    <property type="entry name" value="PhnK"/>
</dbReference>
<keyword evidence="7" id="KW-1185">Reference proteome</keyword>
<keyword evidence="3" id="KW-0067">ATP-binding</keyword>
<evidence type="ECO:0000256" key="3">
    <source>
        <dbReference type="ARBA" id="ARBA00022840"/>
    </source>
</evidence>
<dbReference type="Proteomes" id="UP000468531">
    <property type="component" value="Unassembled WGS sequence"/>
</dbReference>
<dbReference type="PIRSF" id="PIRSF037116">
    <property type="entry name" value="CP_lyase_PhnK"/>
    <property type="match status" value="1"/>
</dbReference>
<dbReference type="GO" id="GO:0005524">
    <property type="term" value="F:ATP binding"/>
    <property type="evidence" value="ECO:0007669"/>
    <property type="project" value="UniProtKB-KW"/>
</dbReference>
<name>A0A6P1BL25_9BRAD</name>
<feature type="domain" description="ABC transporter" evidence="5">
    <location>
        <begin position="12"/>
        <end position="257"/>
    </location>
</feature>
<dbReference type="PANTHER" id="PTHR42764:SF1">
    <property type="entry name" value="PHOSPHONATES UTILIZATION ATP-BINDING PROTEIN PHNK-RELATED"/>
    <property type="match status" value="1"/>
</dbReference>
<dbReference type="InterPro" id="IPR003593">
    <property type="entry name" value="AAA+_ATPase"/>
</dbReference>
<evidence type="ECO:0000256" key="2">
    <source>
        <dbReference type="ARBA" id="ARBA00022741"/>
    </source>
</evidence>
<evidence type="ECO:0000313" key="7">
    <source>
        <dbReference type="Proteomes" id="UP000468531"/>
    </source>
</evidence>
<dbReference type="GO" id="GO:0016887">
    <property type="term" value="F:ATP hydrolysis activity"/>
    <property type="evidence" value="ECO:0007669"/>
    <property type="project" value="InterPro"/>
</dbReference>
<comment type="similarity">
    <text evidence="1">Belongs to the ABC transporter superfamily.</text>
</comment>
<gene>
    <name evidence="6" type="primary">phnK</name>
    <name evidence="6" type="ORF">FNJ47_24480</name>
</gene>
<dbReference type="GO" id="GO:0019700">
    <property type="term" value="P:organic phosphonate catabolic process"/>
    <property type="evidence" value="ECO:0007669"/>
    <property type="project" value="TreeGrafter"/>
</dbReference>
<dbReference type="Pfam" id="PF00005">
    <property type="entry name" value="ABC_tran"/>
    <property type="match status" value="1"/>
</dbReference>
<evidence type="ECO:0000256" key="1">
    <source>
        <dbReference type="ARBA" id="ARBA00005417"/>
    </source>
</evidence>
<dbReference type="PROSITE" id="PS00211">
    <property type="entry name" value="ABC_TRANSPORTER_1"/>
    <property type="match status" value="1"/>
</dbReference>
<dbReference type="InterPro" id="IPR017871">
    <property type="entry name" value="ABC_transporter-like_CS"/>
</dbReference>
<sequence length="263" mass="28822">MLIGLVRNPIVLRAQLLSKRFGGRLACHDVSLEIASGEIIAIVGESGSGKTTLLSCLGGHLRPDAGIVEIQDKDNRLHPIWSLQEEQRVGLLRSQVGFIHQRPQDGLQANISAGANIIEPLALAGLRKFSQMRCIAKEWLEQVEIHPGRVDDLPGSFSGGMQQRLQIARVLVKRPRLLLMDEPTGGLDVSVQARILDLLRRLVCDLPVAVVLVTHDLGVARMLADRLYVLKSGTIVEHGLADQVLDDPHHPYTQLLVSSVLRA</sequence>
<proteinExistence type="inferred from homology"/>
<organism evidence="6 7">
    <name type="scientific">Bradyrhizobium uaiense</name>
    <dbReference type="NCBI Taxonomy" id="2594946"/>
    <lineage>
        <taxon>Bacteria</taxon>
        <taxon>Pseudomonadati</taxon>
        <taxon>Pseudomonadota</taxon>
        <taxon>Alphaproteobacteria</taxon>
        <taxon>Hyphomicrobiales</taxon>
        <taxon>Nitrobacteraceae</taxon>
        <taxon>Bradyrhizobium</taxon>
    </lineage>
</organism>
<dbReference type="AlphaFoldDB" id="A0A6P1BL25"/>
<dbReference type="SMART" id="SM00382">
    <property type="entry name" value="AAA"/>
    <property type="match status" value="1"/>
</dbReference>
<evidence type="ECO:0000313" key="6">
    <source>
        <dbReference type="EMBL" id="NEU98894.1"/>
    </source>
</evidence>
<dbReference type="EMBL" id="VKHP01000108">
    <property type="protein sequence ID" value="NEU98894.1"/>
    <property type="molecule type" value="Genomic_DNA"/>
</dbReference>
<dbReference type="Gene3D" id="3.40.50.300">
    <property type="entry name" value="P-loop containing nucleotide triphosphate hydrolases"/>
    <property type="match status" value="1"/>
</dbReference>
<comment type="caution">
    <text evidence="6">The sequence shown here is derived from an EMBL/GenBank/DDBJ whole genome shotgun (WGS) entry which is preliminary data.</text>
</comment>
<accession>A0A6P1BL25</accession>
<dbReference type="PANTHER" id="PTHR42764">
    <property type="entry name" value="PHOSPHONATES UTILIZATION ATP-BINDING PROTEIN PHNK-RELATED"/>
    <property type="match status" value="1"/>
</dbReference>